<organism evidence="2 3">
    <name type="scientific">Leyella stercorea DSM 18206</name>
    <dbReference type="NCBI Taxonomy" id="1002367"/>
    <lineage>
        <taxon>Bacteria</taxon>
        <taxon>Pseudomonadati</taxon>
        <taxon>Bacteroidota</taxon>
        <taxon>Bacteroidia</taxon>
        <taxon>Bacteroidales</taxon>
        <taxon>Prevotellaceae</taxon>
        <taxon>Leyella</taxon>
    </lineage>
</organism>
<evidence type="ECO:0008006" key="4">
    <source>
        <dbReference type="Google" id="ProtNLM"/>
    </source>
</evidence>
<gene>
    <name evidence="2" type="ORF">HMPREF0673_00575</name>
</gene>
<feature type="coiled-coil region" evidence="1">
    <location>
        <begin position="220"/>
        <end position="247"/>
    </location>
</feature>
<dbReference type="Proteomes" id="UP000004407">
    <property type="component" value="Unassembled WGS sequence"/>
</dbReference>
<dbReference type="PATRIC" id="fig|1002367.3.peg.454"/>
<accession>G6AVE0</accession>
<dbReference type="AlphaFoldDB" id="G6AVE0"/>
<dbReference type="Gene3D" id="3.90.320.10">
    <property type="match status" value="1"/>
</dbReference>
<dbReference type="InterPro" id="IPR011604">
    <property type="entry name" value="PDDEXK-like_dom_sf"/>
</dbReference>
<reference evidence="2 3" key="1">
    <citation type="submission" date="2011-08" db="EMBL/GenBank/DDBJ databases">
        <authorList>
            <person name="Weinstock G."/>
            <person name="Sodergren E."/>
            <person name="Clifton S."/>
            <person name="Fulton L."/>
            <person name="Fulton B."/>
            <person name="Courtney L."/>
            <person name="Fronick C."/>
            <person name="Harrison M."/>
            <person name="Strong C."/>
            <person name="Farmer C."/>
            <person name="Delahaunty K."/>
            <person name="Markovic C."/>
            <person name="Hall O."/>
            <person name="Minx P."/>
            <person name="Tomlinson C."/>
            <person name="Mitreva M."/>
            <person name="Hou S."/>
            <person name="Chen J."/>
            <person name="Wollam A."/>
            <person name="Pepin K.H."/>
            <person name="Johnson M."/>
            <person name="Bhonagiri V."/>
            <person name="Zhang X."/>
            <person name="Suruliraj S."/>
            <person name="Warren W."/>
            <person name="Chinwalla A."/>
            <person name="Mardis E.R."/>
            <person name="Wilson R.K."/>
        </authorList>
    </citation>
    <scope>NUCLEOTIDE SEQUENCE [LARGE SCALE GENOMIC DNA]</scope>
    <source>
        <strain evidence="2 3">DSM 18206</strain>
    </source>
</reference>
<dbReference type="RefSeq" id="WP_007897537.1">
    <property type="nucleotide sequence ID" value="NZ_JH379377.1"/>
</dbReference>
<dbReference type="GeneID" id="78336410"/>
<evidence type="ECO:0000256" key="1">
    <source>
        <dbReference type="SAM" id="Coils"/>
    </source>
</evidence>
<evidence type="ECO:0000313" key="3">
    <source>
        <dbReference type="Proteomes" id="UP000004407"/>
    </source>
</evidence>
<dbReference type="EMBL" id="AFZZ01000055">
    <property type="protein sequence ID" value="EHJ41637.1"/>
    <property type="molecule type" value="Genomic_DNA"/>
</dbReference>
<proteinExistence type="predicted"/>
<dbReference type="eggNOG" id="COG5377">
    <property type="taxonomic scope" value="Bacteria"/>
</dbReference>
<dbReference type="HOGENOM" id="CLU_914171_0_0_10"/>
<name>G6AVE0_9BACT</name>
<sequence>MAKRIELKNSGVFFNEEAHEYWLGDKQLSGITGMLQRQLFPDEFNGISEATLNAAAEYGTGVHSSIEDFDNNWINDGTQETVDYIQICKDYGLTHEASEYNVTDSKEWSSNIDKVYRVSDDTFSLGDIKTYGQMTADKLQKARWQLSIYAYLFELQNKKAKVDKLFIIHLRNKPKKDGTFDHISEIIFLSRIPPEIAKDLLDTDLRGEQFKNPYAIPYEWASQEETIRELIEAKKSAEEQLNIIKGKLLSDMEEKDVRSWVTETMRITRKLPTTRSSFDLKAFKADNPNIDLSAYMKTSDVAGSLSIAI</sequence>
<evidence type="ECO:0000313" key="2">
    <source>
        <dbReference type="EMBL" id="EHJ41637.1"/>
    </source>
</evidence>
<comment type="caution">
    <text evidence="2">The sequence shown here is derived from an EMBL/GenBank/DDBJ whole genome shotgun (WGS) entry which is preliminary data.</text>
</comment>
<protein>
    <recommendedName>
        <fullName evidence="4">PD-(D/E)XK endonuclease-like domain-containing protein</fullName>
    </recommendedName>
</protein>
<keyword evidence="1" id="KW-0175">Coiled coil</keyword>